<evidence type="ECO:0000313" key="5">
    <source>
        <dbReference type="Proteomes" id="UP000251047"/>
    </source>
</evidence>
<dbReference type="PROSITE" id="PS50006">
    <property type="entry name" value="FHA_DOMAIN"/>
    <property type="match status" value="1"/>
</dbReference>
<reference evidence="4 5" key="1">
    <citation type="journal article" date="2018" name="Syst. Appl. Microbiol.">
        <title>Corynebacterium heidelbergense sp. nov., isolated from the preen glands of Egyptian geese (Alopochen aegyptiacus).</title>
        <authorList>
            <person name="Braun M.S."/>
            <person name="Wang E."/>
            <person name="Zimmermann S."/>
            <person name="Wink M."/>
        </authorList>
    </citation>
    <scope>NUCLEOTIDE SEQUENCE [LARGE SCALE GENOMIC DNA]</scope>
    <source>
        <strain evidence="4 5">DSM 104638</strain>
    </source>
</reference>
<dbReference type="InterPro" id="IPR000253">
    <property type="entry name" value="FHA_dom"/>
</dbReference>
<sequence length="167" mass="17865">MQTTLLLVAKVGLLVVLWFFIWMAIRGLNKDARRASAGMAAAGMSPYASGAALGPTAAAAGGSRGLRRSRAPQALTVISGPLAGTQLDFEGYSEILIGRSPNCTLVVDDDFASGTHARLIRRGPEWYVEDLDSRNGTWIGNQRLDQPEQLAAGSEIRIGQTHLRMDA</sequence>
<dbReference type="EMBL" id="PHQP01000037">
    <property type="protein sequence ID" value="RAV33929.1"/>
    <property type="molecule type" value="Genomic_DNA"/>
</dbReference>
<keyword evidence="2" id="KW-1133">Transmembrane helix</keyword>
<dbReference type="Pfam" id="PF00498">
    <property type="entry name" value="FHA"/>
    <property type="match status" value="1"/>
</dbReference>
<name>A0A364VBA5_9CORY</name>
<dbReference type="AlphaFoldDB" id="A0A364VBA5"/>
<evidence type="ECO:0000259" key="3">
    <source>
        <dbReference type="PROSITE" id="PS50006"/>
    </source>
</evidence>
<dbReference type="InterPro" id="IPR050923">
    <property type="entry name" value="Cell_Proc_Reg/RNA_Proc"/>
</dbReference>
<keyword evidence="1" id="KW-0597">Phosphoprotein</keyword>
<protein>
    <submittedName>
        <fullName evidence="4">FHA domain-containing protein</fullName>
    </submittedName>
</protein>
<gene>
    <name evidence="4" type="ORF">CWC39_05890</name>
</gene>
<evidence type="ECO:0000256" key="1">
    <source>
        <dbReference type="ARBA" id="ARBA00022553"/>
    </source>
</evidence>
<dbReference type="SMART" id="SM00240">
    <property type="entry name" value="FHA"/>
    <property type="match status" value="1"/>
</dbReference>
<comment type="caution">
    <text evidence="4">The sequence shown here is derived from an EMBL/GenBank/DDBJ whole genome shotgun (WGS) entry which is preliminary data.</text>
</comment>
<feature type="transmembrane region" description="Helical" evidence="2">
    <location>
        <begin position="6"/>
        <end position="25"/>
    </location>
</feature>
<keyword evidence="2" id="KW-0812">Transmembrane</keyword>
<dbReference type="SUPFAM" id="SSF49879">
    <property type="entry name" value="SMAD/FHA domain"/>
    <property type="match status" value="1"/>
</dbReference>
<accession>A0A364VBA5</accession>
<keyword evidence="2" id="KW-0472">Membrane</keyword>
<proteinExistence type="predicted"/>
<organism evidence="4 5">
    <name type="scientific">Corynebacterium heidelbergense</name>
    <dbReference type="NCBI Taxonomy" id="2055947"/>
    <lineage>
        <taxon>Bacteria</taxon>
        <taxon>Bacillati</taxon>
        <taxon>Actinomycetota</taxon>
        <taxon>Actinomycetes</taxon>
        <taxon>Mycobacteriales</taxon>
        <taxon>Corynebacteriaceae</taxon>
        <taxon>Corynebacterium</taxon>
    </lineage>
</organism>
<dbReference type="Gene3D" id="2.60.200.20">
    <property type="match status" value="1"/>
</dbReference>
<feature type="domain" description="FHA" evidence="3">
    <location>
        <begin position="95"/>
        <end position="144"/>
    </location>
</feature>
<evidence type="ECO:0000256" key="2">
    <source>
        <dbReference type="SAM" id="Phobius"/>
    </source>
</evidence>
<dbReference type="InterPro" id="IPR008984">
    <property type="entry name" value="SMAD_FHA_dom_sf"/>
</dbReference>
<dbReference type="RefSeq" id="WP_112769581.1">
    <property type="nucleotide sequence ID" value="NZ_CP063191.1"/>
</dbReference>
<dbReference type="OrthoDB" id="277520at2"/>
<dbReference type="Proteomes" id="UP000251047">
    <property type="component" value="Unassembled WGS sequence"/>
</dbReference>
<dbReference type="PANTHER" id="PTHR23308">
    <property type="entry name" value="NUCLEAR INHIBITOR OF PROTEIN PHOSPHATASE-1"/>
    <property type="match status" value="1"/>
</dbReference>
<evidence type="ECO:0000313" key="4">
    <source>
        <dbReference type="EMBL" id="RAV33929.1"/>
    </source>
</evidence>